<dbReference type="SUPFAM" id="SSF48452">
    <property type="entry name" value="TPR-like"/>
    <property type="match status" value="1"/>
</dbReference>
<accession>A0A1B1UCF9</accession>
<evidence type="ECO:0000313" key="5">
    <source>
        <dbReference type="Proteomes" id="UP000092839"/>
    </source>
</evidence>
<dbReference type="GO" id="GO:0035556">
    <property type="term" value="P:intracellular signal transduction"/>
    <property type="evidence" value="ECO:0007669"/>
    <property type="project" value="InterPro"/>
</dbReference>
<dbReference type="InterPro" id="IPR001054">
    <property type="entry name" value="A/G_cyclase"/>
</dbReference>
<evidence type="ECO:0000256" key="1">
    <source>
        <dbReference type="ARBA" id="ARBA00022741"/>
    </source>
</evidence>
<name>A0A1B1UCF9_9BRAD</name>
<dbReference type="PROSITE" id="PS50125">
    <property type="entry name" value="GUANYLATE_CYCLASE_2"/>
    <property type="match status" value="1"/>
</dbReference>
<dbReference type="GO" id="GO:0005524">
    <property type="term" value="F:ATP binding"/>
    <property type="evidence" value="ECO:0007669"/>
    <property type="project" value="UniProtKB-KW"/>
</dbReference>
<protein>
    <recommendedName>
        <fullName evidence="3">Guanylate cyclase domain-containing protein</fullName>
    </recommendedName>
</protein>
<dbReference type="GO" id="GO:0004016">
    <property type="term" value="F:adenylate cyclase activity"/>
    <property type="evidence" value="ECO:0007669"/>
    <property type="project" value="UniProtKB-ARBA"/>
</dbReference>
<keyword evidence="5" id="KW-1185">Reference proteome</keyword>
<keyword evidence="1" id="KW-0547">Nucleotide-binding</keyword>
<dbReference type="InterPro" id="IPR027417">
    <property type="entry name" value="P-loop_NTPase"/>
</dbReference>
<gene>
    <name evidence="4" type="ORF">LMTR13_10015</name>
</gene>
<dbReference type="InterPro" id="IPR041664">
    <property type="entry name" value="AAA_16"/>
</dbReference>
<evidence type="ECO:0000256" key="2">
    <source>
        <dbReference type="ARBA" id="ARBA00022840"/>
    </source>
</evidence>
<dbReference type="InterPro" id="IPR029787">
    <property type="entry name" value="Nucleotide_cyclase"/>
</dbReference>
<evidence type="ECO:0000259" key="3">
    <source>
        <dbReference type="PROSITE" id="PS50125"/>
    </source>
</evidence>
<feature type="domain" description="Guanylate cyclase" evidence="3">
    <location>
        <begin position="1"/>
        <end position="116"/>
    </location>
</feature>
<dbReference type="KEGG" id="bic:LMTR13_10015"/>
<keyword evidence="2" id="KW-0067">ATP-binding</keyword>
<dbReference type="STRING" id="1274631.LMTR13_10015"/>
<dbReference type="Gene3D" id="1.25.40.10">
    <property type="entry name" value="Tetratricopeptide repeat domain"/>
    <property type="match status" value="1"/>
</dbReference>
<reference evidence="4 5" key="1">
    <citation type="submission" date="2016-07" db="EMBL/GenBank/DDBJ databases">
        <title>Complete genome sequence of Bradyrhizobium icense LMTR 13T, a potential inoculant strain isolated from lima bean (Phaseolus lunatus) in Peru.</title>
        <authorList>
            <person name="Ormeno-Orrillo E."/>
            <person name="Duran D."/>
            <person name="Rogel M.A."/>
            <person name="Rey L."/>
            <person name="Imperial J."/>
            <person name="Ruiz-Argueso T."/>
            <person name="Martinez-Romero E."/>
        </authorList>
    </citation>
    <scope>NUCLEOTIDE SEQUENCE [LARGE SCALE GENOMIC DNA]</scope>
    <source>
        <strain evidence="4 5">LMTR 13</strain>
    </source>
</reference>
<dbReference type="CDD" id="cd07302">
    <property type="entry name" value="CHD"/>
    <property type="match status" value="1"/>
</dbReference>
<dbReference type="PANTHER" id="PTHR16305:SF28">
    <property type="entry name" value="GUANYLATE CYCLASE DOMAIN-CONTAINING PROTEIN"/>
    <property type="match status" value="1"/>
</dbReference>
<dbReference type="InterPro" id="IPR011990">
    <property type="entry name" value="TPR-like_helical_dom_sf"/>
</dbReference>
<dbReference type="SUPFAM" id="SSF52540">
    <property type="entry name" value="P-loop containing nucleoside triphosphate hydrolases"/>
    <property type="match status" value="1"/>
</dbReference>
<proteinExistence type="predicted"/>
<dbReference type="Pfam" id="PF13191">
    <property type="entry name" value="AAA_16"/>
    <property type="match status" value="1"/>
</dbReference>
<dbReference type="PANTHER" id="PTHR16305">
    <property type="entry name" value="TESTICULAR SOLUBLE ADENYLYL CYCLASE"/>
    <property type="match status" value="1"/>
</dbReference>
<evidence type="ECO:0000313" key="4">
    <source>
        <dbReference type="EMBL" id="ANW00452.1"/>
    </source>
</evidence>
<dbReference type="Pfam" id="PF00211">
    <property type="entry name" value="Guanylate_cyc"/>
    <property type="match status" value="1"/>
</dbReference>
<dbReference type="SUPFAM" id="SSF55073">
    <property type="entry name" value="Nucleotide cyclase"/>
    <property type="match status" value="1"/>
</dbReference>
<organism evidence="4 5">
    <name type="scientific">Bradyrhizobium icense</name>
    <dbReference type="NCBI Taxonomy" id="1274631"/>
    <lineage>
        <taxon>Bacteria</taxon>
        <taxon>Pseudomonadati</taxon>
        <taxon>Pseudomonadota</taxon>
        <taxon>Alphaproteobacteria</taxon>
        <taxon>Hyphomicrobiales</taxon>
        <taxon>Nitrobacteraceae</taxon>
        <taxon>Bradyrhizobium</taxon>
    </lineage>
</organism>
<sequence length="990" mass="109261">MEAEDFSDLLSHLRRAYEDIIPRHGGTIVQIRGDGLLASFGYPETHEDDGRRATEAALDLHDFVRRIPLDLSPRTLPPLHLHTGVHSGLVLLADGDDLHGRLDLLGNTVNVAARLSDVAQSDEILVSEETLGAESHFYETTPRRSLSLQGIIQPIAVYGILGRAAVGTRFEARSMRGLTSFIGRQTELQALKGSLYDIIKGQPQYVAIVAPAGMGKTRLVEEFLRDSANSDCRILRGYCESYLSAEPLQPFLQILRLLLGLDYGMTAARAAKVLERTLAEINPDLLKYRFEFLRTLSLDPVNGQLESRNISLENTIAAICKLFDALVISKPVVLFIDDWQWADVASRQVLEAIRRGDNRTLFVLVASRELGDGNVAIGGANILTLAPFSADEAEEIIRQLLPGSNPFTVTRIRELSGGNPLFIEELCHSVAHDSPDHNRIGRIHGGEAWLEKLIESRVERLKPEQIDLVRTAAVIGNVIPTWLLERLTGCGESHPLIATLAAQDLIFPGEQSGTLRFKHGIARDVIYDSVGLRQRNALHKCIADTLREHGPAGAQEEAWELLAYHYGACGKVVEAAQYAEAAGDKAAGASALDRAQIQYGAALSALDPDSSQENYERWISIAQRLALACVFDPSRDQLEFLQRAVVLATAHHDQRALARAEYWVGYINYALGELAYATRHLETALAQATAVGDEPLAVQIRAVLGQACAAAAEYDKSLVLLDEAISIKRQFRKRGRLPVALAYSLACKATVLGDRGLFEQAHACLDEALAAVHDSGHEVEASILCWKSAVSLWQGRWEDARAAAIKGQHIAERVRSLYLYAMNLSLGGYASWMTQRSQKSLQAIVDATSWLENRNRGLFVSLNHGWLADSLVESERWQQARHHAARALLRSRRHDRLGEAMAYRAMARASAAGHNRKSPEVYLALAMKNALARGARHEIAVTQLCDAQIRLACGERAHVAELLDQAESLFEAMGMTWHIEATRDLRRRSR</sequence>
<dbReference type="Gene3D" id="3.40.50.300">
    <property type="entry name" value="P-loop containing nucleotide triphosphate hydrolases"/>
    <property type="match status" value="1"/>
</dbReference>
<dbReference type="AlphaFoldDB" id="A0A1B1UCF9"/>
<dbReference type="EMBL" id="CP016428">
    <property type="protein sequence ID" value="ANW00452.1"/>
    <property type="molecule type" value="Genomic_DNA"/>
</dbReference>
<dbReference type="GO" id="GO:0009190">
    <property type="term" value="P:cyclic nucleotide biosynthetic process"/>
    <property type="evidence" value="ECO:0007669"/>
    <property type="project" value="InterPro"/>
</dbReference>
<dbReference type="Proteomes" id="UP000092839">
    <property type="component" value="Chromosome"/>
</dbReference>
<dbReference type="GO" id="GO:0005737">
    <property type="term" value="C:cytoplasm"/>
    <property type="evidence" value="ECO:0007669"/>
    <property type="project" value="TreeGrafter"/>
</dbReference>
<dbReference type="Gene3D" id="3.30.70.1230">
    <property type="entry name" value="Nucleotide cyclase"/>
    <property type="match status" value="1"/>
</dbReference>